<dbReference type="EMBL" id="LQWZ01000007">
    <property type="protein sequence ID" value="OAH58661.1"/>
    <property type="molecule type" value="Genomic_DNA"/>
</dbReference>
<organism evidence="4 5">
    <name type="scientific">Domibacillus aminovorans</name>
    <dbReference type="NCBI Taxonomy" id="29332"/>
    <lineage>
        <taxon>Bacteria</taxon>
        <taxon>Bacillati</taxon>
        <taxon>Bacillota</taxon>
        <taxon>Bacilli</taxon>
        <taxon>Bacillales</taxon>
        <taxon>Bacillaceae</taxon>
        <taxon>Domibacillus</taxon>
    </lineage>
</organism>
<evidence type="ECO:0000256" key="1">
    <source>
        <dbReference type="ARBA" id="ARBA00022729"/>
    </source>
</evidence>
<evidence type="ECO:0000256" key="2">
    <source>
        <dbReference type="SAM" id="MobiDB-lite"/>
    </source>
</evidence>
<evidence type="ECO:0000313" key="5">
    <source>
        <dbReference type="Proteomes" id="UP000077271"/>
    </source>
</evidence>
<feature type="region of interest" description="Disordered" evidence="2">
    <location>
        <begin position="228"/>
        <end position="260"/>
    </location>
</feature>
<accession>A0A177L1L2</accession>
<gene>
    <name evidence="4" type="ORF">AWH48_16825</name>
</gene>
<dbReference type="PROSITE" id="PS51272">
    <property type="entry name" value="SLH"/>
    <property type="match status" value="2"/>
</dbReference>
<dbReference type="Proteomes" id="UP000077271">
    <property type="component" value="Unassembled WGS sequence"/>
</dbReference>
<keyword evidence="1" id="KW-0732">Signal</keyword>
<dbReference type="InterPro" id="IPR051465">
    <property type="entry name" value="Cell_Envelope_Struct_Comp"/>
</dbReference>
<dbReference type="PANTHER" id="PTHR43308">
    <property type="entry name" value="OUTER MEMBRANE PROTEIN ALPHA-RELATED"/>
    <property type="match status" value="1"/>
</dbReference>
<reference evidence="4 5" key="1">
    <citation type="submission" date="2016-01" db="EMBL/GenBank/DDBJ databases">
        <title>Investigation of taxonomic status of Bacillus aminovorans.</title>
        <authorList>
            <person name="Verma A."/>
            <person name="Pal Y."/>
            <person name="Krishnamurthi S."/>
        </authorList>
    </citation>
    <scope>NUCLEOTIDE SEQUENCE [LARGE SCALE GENOMIC DNA]</scope>
    <source>
        <strain evidence="4 5">DSM 4337</strain>
    </source>
</reference>
<dbReference type="RefSeq" id="WP_063974499.1">
    <property type="nucleotide sequence ID" value="NZ_LQWZ01000007.1"/>
</dbReference>
<dbReference type="InterPro" id="IPR001119">
    <property type="entry name" value="SLH_dom"/>
</dbReference>
<dbReference type="PANTHER" id="PTHR43308:SF5">
    <property type="entry name" value="S-LAYER PROTEIN _ PEPTIDOGLYCAN ENDO-BETA-N-ACETYLGLUCOSAMINIDASE"/>
    <property type="match status" value="1"/>
</dbReference>
<name>A0A177L1L2_9BACI</name>
<proteinExistence type="predicted"/>
<feature type="domain" description="SLH" evidence="3">
    <location>
        <begin position="46"/>
        <end position="109"/>
    </location>
</feature>
<evidence type="ECO:0000313" key="4">
    <source>
        <dbReference type="EMBL" id="OAH58661.1"/>
    </source>
</evidence>
<comment type="caution">
    <text evidence="4">The sequence shown here is derived from an EMBL/GenBank/DDBJ whole genome shotgun (WGS) entry which is preliminary data.</text>
</comment>
<evidence type="ECO:0000259" key="3">
    <source>
        <dbReference type="PROSITE" id="PS51272"/>
    </source>
</evidence>
<feature type="domain" description="SLH" evidence="3">
    <location>
        <begin position="168"/>
        <end position="231"/>
    </location>
</feature>
<dbReference type="Pfam" id="PF00395">
    <property type="entry name" value="SLH"/>
    <property type="match status" value="3"/>
</dbReference>
<dbReference type="OrthoDB" id="5845122at2"/>
<sequence length="505" mass="55199">MGNKKHKMTITIAASLILAGTLGIGGGNTSGNDQYDDVNHRVYAAQISGFKDVAADSFANEAILSLTGKNIIIGYPNNLYKPSETVTRGQFASMLARALNLPKADSSFKDLTKKMALYDSVSRAAKAGIIKGDSKGYVKSDQNVSRADIAVMIDRAMQLKGNYNKTTDLAFTDKNSIPAYAMDSVKKMTKYGIIQGKGNNSFAPAEYADRATSAVFLYRMLNVLDEKPADGGDGTTQPPVVTPEPPTNGGGGGTTTPPVTEKDYRKMTLAEIKGVVGEFTILERYVEGGKEKIGTYDYVEAYYNLLHHPTKGQYMTQSPQEWFKDWIEHESKGFAVTISSNYPKNREIIAFNGKAYKNSELYNPSILIPSVDEVLPVQPSQAGQFLIDVMSFSPNFVTYTKDLVKPDNLAETPVKSDKDYIVNIEKAFANAPGVTVAKDGSELTYKGTKVILSNGQLKNGSYYAPIREVADSLGLDTRRVTLDASGTYRLEIANYPLEKKEGLWE</sequence>
<protein>
    <recommendedName>
        <fullName evidence="3">SLH domain-containing protein</fullName>
    </recommendedName>
</protein>
<dbReference type="AlphaFoldDB" id="A0A177L1L2"/>